<dbReference type="EMBL" id="JAWDJW010006372">
    <property type="protein sequence ID" value="KAK3065042.1"/>
    <property type="molecule type" value="Genomic_DNA"/>
</dbReference>
<evidence type="ECO:0000313" key="1">
    <source>
        <dbReference type="EMBL" id="KAK3065042.1"/>
    </source>
</evidence>
<proteinExistence type="predicted"/>
<comment type="caution">
    <text evidence="1">The sequence shown here is derived from an EMBL/GenBank/DDBJ whole genome shotgun (WGS) entry which is preliminary data.</text>
</comment>
<dbReference type="Proteomes" id="UP001186974">
    <property type="component" value="Unassembled WGS sequence"/>
</dbReference>
<gene>
    <name evidence="1" type="ORF">LTS18_012722</name>
</gene>
<reference evidence="1" key="1">
    <citation type="submission" date="2024-09" db="EMBL/GenBank/DDBJ databases">
        <title>Black Yeasts Isolated from many extreme environments.</title>
        <authorList>
            <person name="Coleine C."/>
            <person name="Stajich J.E."/>
            <person name="Selbmann L."/>
        </authorList>
    </citation>
    <scope>NUCLEOTIDE SEQUENCE</scope>
    <source>
        <strain evidence="1">CCFEE 5737</strain>
    </source>
</reference>
<sequence length="664" mass="74537">MSVDQWFQPTLDDWMSNEQRSFARTYDGEAQLERLRGLFNVGDYKVAEKNADKISQIEKQSEKLAEQISECRERAARKLANETGNVAELTAQLRRRHHDIQQNIHHVQDTLRSVTDKGEVTDLKHQIVLMAKAALQEDLDSAEDHLASIHQSTRGVRQQQHQELEQKCKTLQQECEKHISIIENWQRTNGNLEQTKRNIGRACERDKADIKKENERLVKQVEDLQNALSGLKVAHEAEMHELRTANINSTDSLTKNHDNAMRQLQTLCASTKQKALEDVSNLKLEMGRLRNDHATFINQLNLEHNGRVSKMTSTHSSTVQEIERERTAELLQLSADHEAAVKSANDETANLRIHFTQLQQQHATGLDMLRDEHNALVAQLNGRHAAEMRTVRDVASAIIGGMQGAHALLSARSDMNHAADMRRIRLGALAVIGVKERDHDSQLVHLNNGHSVEVSRVRRGALAVIGSIKGIHQRHAAILQTKHDVRIDELTKTHDDQVSAIRSEHQNETGRQASAHEEALRVEGERNKGLGDDIRSRDAAAAQARQSHEAELAGLQMTLAEEQKKGLEHETQLSTQKTTLLEKEQEYARLQSKYSAVLAHVEVLAEVFAKEAQSLNARVCTSALVLQLSDARDTDNLTESAARAPDDTPLLQGYSTTVSDEDGQ</sequence>
<name>A0ACC3DC01_9PEZI</name>
<organism evidence="1 2">
    <name type="scientific">Coniosporium uncinatum</name>
    <dbReference type="NCBI Taxonomy" id="93489"/>
    <lineage>
        <taxon>Eukaryota</taxon>
        <taxon>Fungi</taxon>
        <taxon>Dikarya</taxon>
        <taxon>Ascomycota</taxon>
        <taxon>Pezizomycotina</taxon>
        <taxon>Dothideomycetes</taxon>
        <taxon>Dothideomycetes incertae sedis</taxon>
        <taxon>Coniosporium</taxon>
    </lineage>
</organism>
<evidence type="ECO:0000313" key="2">
    <source>
        <dbReference type="Proteomes" id="UP001186974"/>
    </source>
</evidence>
<accession>A0ACC3DC01</accession>
<keyword evidence="2" id="KW-1185">Reference proteome</keyword>
<protein>
    <submittedName>
        <fullName evidence="1">Uncharacterized protein</fullName>
    </submittedName>
</protein>